<protein>
    <submittedName>
        <fullName evidence="1">Uncharacterized protein</fullName>
    </submittedName>
</protein>
<dbReference type="RefSeq" id="WP_098408613.1">
    <property type="nucleotide sequence ID" value="NZ_PDJE01000001.1"/>
</dbReference>
<name>A0A2A9DZR7_9MICO</name>
<evidence type="ECO:0000313" key="1">
    <source>
        <dbReference type="EMBL" id="PFG31625.1"/>
    </source>
</evidence>
<reference evidence="1 2" key="1">
    <citation type="submission" date="2017-10" db="EMBL/GenBank/DDBJ databases">
        <title>Sequencing the genomes of 1000 actinobacteria strains.</title>
        <authorList>
            <person name="Klenk H.-P."/>
        </authorList>
    </citation>
    <scope>NUCLEOTIDE SEQUENCE [LARGE SCALE GENOMIC DNA]</scope>
    <source>
        <strain evidence="1 2">DSM 21798</strain>
    </source>
</reference>
<sequence>MADASDAVPAGSADESDGTSVDAAGFFAAVVFGSDFFGPVVFEPVVFESAVVLRDVFGFDVVDLGDAADACFLLADVGLSPAAVVDEPAAVAGFLAAAPAGFLVADAAGFFVDAAVLDVPDVDVVFADVDFLDVDFCVVDFVAPDFVAVDFFAVVVRAELEAGFLAEADGFFAAGDFWGSEDF</sequence>
<comment type="caution">
    <text evidence="1">The sequence shown here is derived from an EMBL/GenBank/DDBJ whole genome shotgun (WGS) entry which is preliminary data.</text>
</comment>
<gene>
    <name evidence="1" type="ORF">ATJ78_2602</name>
</gene>
<proteinExistence type="predicted"/>
<evidence type="ECO:0000313" key="2">
    <source>
        <dbReference type="Proteomes" id="UP000221369"/>
    </source>
</evidence>
<accession>A0A2A9DZR7</accession>
<organism evidence="1 2">
    <name type="scientific">Paramicrobacterium agarici</name>
    <dbReference type="NCBI Taxonomy" id="630514"/>
    <lineage>
        <taxon>Bacteria</taxon>
        <taxon>Bacillati</taxon>
        <taxon>Actinomycetota</taxon>
        <taxon>Actinomycetes</taxon>
        <taxon>Micrococcales</taxon>
        <taxon>Microbacteriaceae</taxon>
        <taxon>Paramicrobacterium</taxon>
    </lineage>
</organism>
<dbReference type="AlphaFoldDB" id="A0A2A9DZR7"/>
<dbReference type="Proteomes" id="UP000221369">
    <property type="component" value="Unassembled WGS sequence"/>
</dbReference>
<keyword evidence="2" id="KW-1185">Reference proteome</keyword>
<dbReference type="EMBL" id="PDJE01000001">
    <property type="protein sequence ID" value="PFG31625.1"/>
    <property type="molecule type" value="Genomic_DNA"/>
</dbReference>